<gene>
    <name evidence="2" type="ORF">ASD8599_01507</name>
</gene>
<dbReference type="InterPro" id="IPR027417">
    <property type="entry name" value="P-loop_NTPase"/>
</dbReference>
<dbReference type="EMBL" id="OMOR01000001">
    <property type="protein sequence ID" value="SPH20766.1"/>
    <property type="molecule type" value="Genomic_DNA"/>
</dbReference>
<dbReference type="Gene3D" id="3.40.50.300">
    <property type="entry name" value="P-loop containing nucleotide triphosphate hydrolases"/>
    <property type="match status" value="1"/>
</dbReference>
<dbReference type="AlphaFoldDB" id="A0A2R8BCJ6"/>
<evidence type="ECO:0000313" key="3">
    <source>
        <dbReference type="Proteomes" id="UP000244880"/>
    </source>
</evidence>
<dbReference type="SUPFAM" id="SSF52540">
    <property type="entry name" value="P-loop containing nucleoside triphosphate hydrolases"/>
    <property type="match status" value="1"/>
</dbReference>
<accession>A0A2R8BCJ6</accession>
<dbReference type="InterPro" id="IPR003593">
    <property type="entry name" value="AAA+_ATPase"/>
</dbReference>
<dbReference type="Proteomes" id="UP000244880">
    <property type="component" value="Unassembled WGS sequence"/>
</dbReference>
<feature type="domain" description="AAA+ ATPase" evidence="1">
    <location>
        <begin position="56"/>
        <end position="265"/>
    </location>
</feature>
<dbReference type="Pfam" id="PF00004">
    <property type="entry name" value="AAA"/>
    <property type="match status" value="1"/>
</dbReference>
<evidence type="ECO:0000313" key="2">
    <source>
        <dbReference type="EMBL" id="SPH20766.1"/>
    </source>
</evidence>
<organism evidence="2 3">
    <name type="scientific">Ascidiaceihabitans donghaensis</name>
    <dbReference type="NCBI Taxonomy" id="1510460"/>
    <lineage>
        <taxon>Bacteria</taxon>
        <taxon>Pseudomonadati</taxon>
        <taxon>Pseudomonadota</taxon>
        <taxon>Alphaproteobacteria</taxon>
        <taxon>Rhodobacterales</taxon>
        <taxon>Paracoccaceae</taxon>
        <taxon>Ascidiaceihabitans</taxon>
    </lineage>
</organism>
<keyword evidence="3" id="KW-1185">Reference proteome</keyword>
<protein>
    <recommendedName>
        <fullName evidence="1">AAA+ ATPase domain-containing protein</fullName>
    </recommendedName>
</protein>
<sequence>MTDNALANLLISGVAGLTRDLINTLPVAWRHRPRTNNGYDFDDDQLVTASKAAMLLSQPLILAGEPGVGKTSFARALAHKLELPFLPPIHVKSTTSGMDLFYSFNEVARFRDASNPNSTAGLLDYVVLSSLGRAIVLSAGPDAVVRLTEKGPDALFGGAYHGLESSQDVTLGQLFAYVFRDAGDVSHPQRSIVLVDELDKAPRDAPNDVLAEFEDMRFTISELGITLQAAPETFPVVLITSNSERSFPDAFLRRSVFHWIETPTDARLCRIIASASAADGTLAPSDPLVTSAVDYFMMIRKTIENKKPSTAELISFVSALVAAGVQPTETISDAHPKVRAFKGILMKTRIDLEAE</sequence>
<proteinExistence type="predicted"/>
<name>A0A2R8BCJ6_9RHOB</name>
<dbReference type="SMART" id="SM00382">
    <property type="entry name" value="AAA"/>
    <property type="match status" value="1"/>
</dbReference>
<dbReference type="GO" id="GO:0005524">
    <property type="term" value="F:ATP binding"/>
    <property type="evidence" value="ECO:0007669"/>
    <property type="project" value="InterPro"/>
</dbReference>
<dbReference type="RefSeq" id="WP_108827925.1">
    <property type="nucleotide sequence ID" value="NZ_OMOR01000001.1"/>
</dbReference>
<evidence type="ECO:0000259" key="1">
    <source>
        <dbReference type="SMART" id="SM00382"/>
    </source>
</evidence>
<reference evidence="2 3" key="1">
    <citation type="submission" date="2018-03" db="EMBL/GenBank/DDBJ databases">
        <authorList>
            <person name="Keele B.F."/>
        </authorList>
    </citation>
    <scope>NUCLEOTIDE SEQUENCE [LARGE SCALE GENOMIC DNA]</scope>
    <source>
        <strain evidence="2 3">CECT 8599</strain>
    </source>
</reference>
<dbReference type="GO" id="GO:0016887">
    <property type="term" value="F:ATP hydrolysis activity"/>
    <property type="evidence" value="ECO:0007669"/>
    <property type="project" value="InterPro"/>
</dbReference>
<dbReference type="InterPro" id="IPR003959">
    <property type="entry name" value="ATPase_AAA_core"/>
</dbReference>
<dbReference type="OrthoDB" id="9783370at2"/>